<comment type="caution">
    <text evidence="2">The sequence shown here is derived from an EMBL/GenBank/DDBJ whole genome shotgun (WGS) entry which is preliminary data.</text>
</comment>
<evidence type="ECO:0000313" key="2">
    <source>
        <dbReference type="EMBL" id="CAI7990179.1"/>
    </source>
</evidence>
<feature type="region of interest" description="Disordered" evidence="1">
    <location>
        <begin position="123"/>
        <end position="218"/>
    </location>
</feature>
<feature type="compositionally biased region" description="Acidic residues" evidence="1">
    <location>
        <begin position="126"/>
        <end position="137"/>
    </location>
</feature>
<feature type="region of interest" description="Disordered" evidence="1">
    <location>
        <begin position="52"/>
        <end position="95"/>
    </location>
</feature>
<gene>
    <name evidence="2" type="ORF">GBAR_LOCUS436</name>
</gene>
<reference evidence="2" key="1">
    <citation type="submission" date="2023-03" db="EMBL/GenBank/DDBJ databases">
        <authorList>
            <person name="Steffen K."/>
            <person name="Cardenas P."/>
        </authorList>
    </citation>
    <scope>NUCLEOTIDE SEQUENCE</scope>
</reference>
<evidence type="ECO:0000256" key="1">
    <source>
        <dbReference type="SAM" id="MobiDB-lite"/>
    </source>
</evidence>
<sequence length="218" mass="25605">MSGKRLLKSMLAQTGSLNRMQEQREMWRLRELEKSAHWGDFRVREPRAMIARGRLLSDTLPSSPPPTSHRSHRRQTSPEDHAHHEPREVRDSAEGYWTRRLLKQEENDPGRWGHSGYRELYAEDFASSEDNDSEEEEEVRRPKPRGSENGSSSVKKKRKKEVSSVGSSKRKRRRGLSESTEDEEERKSRKKKRKLKVDKRGVKRKDGRKKSKHKHSQS</sequence>
<dbReference type="Proteomes" id="UP001174909">
    <property type="component" value="Unassembled WGS sequence"/>
</dbReference>
<dbReference type="EMBL" id="CASHTH010000059">
    <property type="protein sequence ID" value="CAI7990179.1"/>
    <property type="molecule type" value="Genomic_DNA"/>
</dbReference>
<protein>
    <submittedName>
        <fullName evidence="2">Uncharacterized protein NKAPD1</fullName>
    </submittedName>
</protein>
<evidence type="ECO:0000313" key="3">
    <source>
        <dbReference type="Proteomes" id="UP001174909"/>
    </source>
</evidence>
<name>A0AA35QSX2_GEOBA</name>
<dbReference type="PANTHER" id="PTHR46940:SF1">
    <property type="entry name" value="NKAP DOMAIN CONTAINING 1"/>
    <property type="match status" value="1"/>
</dbReference>
<dbReference type="Pfam" id="PF15692">
    <property type="entry name" value="NKAP"/>
    <property type="match status" value="1"/>
</dbReference>
<organism evidence="2 3">
    <name type="scientific">Geodia barretti</name>
    <name type="common">Barrett's horny sponge</name>
    <dbReference type="NCBI Taxonomy" id="519541"/>
    <lineage>
        <taxon>Eukaryota</taxon>
        <taxon>Metazoa</taxon>
        <taxon>Porifera</taxon>
        <taxon>Demospongiae</taxon>
        <taxon>Heteroscleromorpha</taxon>
        <taxon>Tetractinellida</taxon>
        <taxon>Astrophorina</taxon>
        <taxon>Geodiidae</taxon>
        <taxon>Geodia</taxon>
    </lineage>
</organism>
<dbReference type="AlphaFoldDB" id="A0AA35QSX2"/>
<dbReference type="PANTHER" id="PTHR46940">
    <property type="entry name" value="NKAP DOMAIN-CONTAINING 1"/>
    <property type="match status" value="1"/>
</dbReference>
<keyword evidence="3" id="KW-1185">Reference proteome</keyword>
<accession>A0AA35QSX2</accession>
<feature type="compositionally biased region" description="Basic residues" evidence="1">
    <location>
        <begin position="188"/>
        <end position="218"/>
    </location>
</feature>
<dbReference type="InterPro" id="IPR043407">
    <property type="entry name" value="Nkap_D1"/>
</dbReference>
<proteinExistence type="predicted"/>
<feature type="compositionally biased region" description="Basic and acidic residues" evidence="1">
    <location>
        <begin position="76"/>
        <end position="93"/>
    </location>
</feature>